<evidence type="ECO:0000256" key="8">
    <source>
        <dbReference type="RuleBase" id="RU361198"/>
    </source>
</evidence>
<evidence type="ECO:0000256" key="2">
    <source>
        <dbReference type="ARBA" id="ARBA00022651"/>
    </source>
</evidence>
<dbReference type="Gene3D" id="3.30.379.10">
    <property type="entry name" value="Chitobiase/beta-hexosaminidase domain 2-like"/>
    <property type="match status" value="1"/>
</dbReference>
<evidence type="ECO:0000259" key="10">
    <source>
        <dbReference type="Pfam" id="PF03648"/>
    </source>
</evidence>
<evidence type="ECO:0000256" key="1">
    <source>
        <dbReference type="ARBA" id="ARBA00008833"/>
    </source>
</evidence>
<comment type="similarity">
    <text evidence="1 7 8">Belongs to the glycosyl hydrolase 67 family.</text>
</comment>
<evidence type="ECO:0000256" key="9">
    <source>
        <dbReference type="SAM" id="SignalP"/>
    </source>
</evidence>
<keyword evidence="2 7" id="KW-0858">Xylan degradation</keyword>
<feature type="signal peptide" evidence="9">
    <location>
        <begin position="1"/>
        <end position="22"/>
    </location>
</feature>
<evidence type="ECO:0000256" key="7">
    <source>
        <dbReference type="PIRNR" id="PIRNR029900"/>
    </source>
</evidence>
<dbReference type="Gene3D" id="3.20.20.80">
    <property type="entry name" value="Glycosidases"/>
    <property type="match status" value="1"/>
</dbReference>
<accession>A0ABW5M441</accession>
<dbReference type="InterPro" id="IPR037054">
    <property type="entry name" value="A-glucoronidase_C_sf"/>
</dbReference>
<reference evidence="14" key="1">
    <citation type="journal article" date="2019" name="Int. J. Syst. Evol. Microbiol.">
        <title>The Global Catalogue of Microorganisms (GCM) 10K type strain sequencing project: providing services to taxonomists for standard genome sequencing and annotation.</title>
        <authorList>
            <consortium name="The Broad Institute Genomics Platform"/>
            <consortium name="The Broad Institute Genome Sequencing Center for Infectious Disease"/>
            <person name="Wu L."/>
            <person name="Ma J."/>
        </authorList>
    </citation>
    <scope>NUCLEOTIDE SEQUENCE [LARGE SCALE GENOMIC DNA]</scope>
    <source>
        <strain evidence="14">KCTC 42805</strain>
    </source>
</reference>
<dbReference type="InterPro" id="IPR011099">
    <property type="entry name" value="Glyco_hydro_67_C"/>
</dbReference>
<evidence type="ECO:0000256" key="5">
    <source>
        <dbReference type="ARBA" id="ARBA00023295"/>
    </source>
</evidence>
<protein>
    <recommendedName>
        <fullName evidence="8">Xylan alpha-1,2-glucuronidase</fullName>
        <ecNumber evidence="8">3.2.1.131</ecNumber>
    </recommendedName>
</protein>
<comment type="catalytic activity">
    <reaction evidence="8">
        <text>Hydrolysis of (1-&gt;2)-alpha-D-(4-O-methyl)glucuronosyl links in the main chain of hardwood xylans.</text>
        <dbReference type="EC" id="3.2.1.131"/>
    </reaction>
</comment>
<sequence>MNYKQASFWIITLLCIATSSQADDGYRLWLKYDLIKDAAKRDSYARSAQFIAVSSNGPILKSAAEELQTGLQGLLGKSVPVITNSNGKTGGITLSVTDAPTADGQSLNNEGYQIAKRQNTIVITSKSDAGALYGAFAFLRHLQTLQSIDAISVTSSPKVKYRMLNHWDNVNGTIERGYAGGSLWKWYELPETIDPRYKDYARANASLGINGTVVNNVNASARFMTNEYLQKVAALAKVFRPYGIRVYLSVYWAAPKTVGGLKTADPLDPEVRKWWTDKVKEIYQAIPDFGGLLVKANSEGEPGPQDYNRTHADGANMLAEAMKPYDGVVIWRAFVYKADPKADRFKAAYEEFTPLDGQFNKKVIVQVKNGPIDFQPREPFSPLFGNMLQTPLGMEFQITQEYLGFATHWVYEAPLFKECLDSDTYVKGKGSPSGAATVAKVVDGSLHGYPITAMAGVANTGSDRNWTGHPMAQANWYAFGRLAWDHTLSAEAIANEWVNMTLTHEPQAVKRITDLMLRSRDIYVDYNTPLGLSRPWAGVHFAPEPWQSKSPRPDWTAVYYHRADSAGVGFDRTATGSNALAQYRPEVQRQWSNAETCPLPYLLWFHHVPWTKKVSTGRTLWDELCTRFYTGADSVTWMQQQWAQVKPVVDPEIHADVTGRLANQHKEALWWRDAWVLYLQEYAKQPIPAPFKKPERTLDDVKKLVEIYQMR</sequence>
<keyword evidence="4 8" id="KW-0119">Carbohydrate metabolism</keyword>
<keyword evidence="9" id="KW-0732">Signal</keyword>
<keyword evidence="14" id="KW-1185">Reference proteome</keyword>
<evidence type="ECO:0000313" key="13">
    <source>
        <dbReference type="EMBL" id="MFD2571306.1"/>
    </source>
</evidence>
<evidence type="ECO:0000256" key="6">
    <source>
        <dbReference type="ARBA" id="ARBA00023326"/>
    </source>
</evidence>
<dbReference type="SUPFAM" id="SSF51445">
    <property type="entry name" value="(Trans)glycosidases"/>
    <property type="match status" value="1"/>
</dbReference>
<keyword evidence="5 7" id="KW-0326">Glycosidase</keyword>
<dbReference type="Pfam" id="PF07488">
    <property type="entry name" value="Glyco_hydro_67M"/>
    <property type="match status" value="1"/>
</dbReference>
<dbReference type="InterPro" id="IPR011395">
    <property type="entry name" value="Glyco_hydro_67_aGlcAse"/>
</dbReference>
<dbReference type="GO" id="GO:0016787">
    <property type="term" value="F:hydrolase activity"/>
    <property type="evidence" value="ECO:0007669"/>
    <property type="project" value="UniProtKB-KW"/>
</dbReference>
<keyword evidence="6 8" id="KW-0624">Polysaccharide degradation</keyword>
<dbReference type="PANTHER" id="PTHR39207">
    <property type="entry name" value="ALPHA-GLUCURONIDASE A"/>
    <property type="match status" value="1"/>
</dbReference>
<dbReference type="Pfam" id="PF07477">
    <property type="entry name" value="Glyco_hydro_67C"/>
    <property type="match status" value="1"/>
</dbReference>
<feature type="domain" description="Glycosyl hydrolase family 67 C-terminal" evidence="11">
    <location>
        <begin position="467"/>
        <end position="689"/>
    </location>
</feature>
<organism evidence="13 14">
    <name type="scientific">Spirosoma soli</name>
    <dbReference type="NCBI Taxonomy" id="1770529"/>
    <lineage>
        <taxon>Bacteria</taxon>
        <taxon>Pseudomonadati</taxon>
        <taxon>Bacteroidota</taxon>
        <taxon>Cytophagia</taxon>
        <taxon>Cytophagales</taxon>
        <taxon>Cytophagaceae</taxon>
        <taxon>Spirosoma</taxon>
    </lineage>
</organism>
<name>A0ABW5M441_9BACT</name>
<evidence type="ECO:0000259" key="12">
    <source>
        <dbReference type="Pfam" id="PF07488"/>
    </source>
</evidence>
<evidence type="ECO:0000256" key="3">
    <source>
        <dbReference type="ARBA" id="ARBA00022801"/>
    </source>
</evidence>
<dbReference type="Gene3D" id="3.90.1330.10">
    <property type="entry name" value="Alpha-glucuronidase, C-terminal domain"/>
    <property type="match status" value="1"/>
</dbReference>
<proteinExistence type="inferred from homology"/>
<comment type="caution">
    <text evidence="13">The sequence shown here is derived from an EMBL/GenBank/DDBJ whole genome shotgun (WGS) entry which is preliminary data.</text>
</comment>
<dbReference type="Pfam" id="PF03648">
    <property type="entry name" value="Glyco_hydro_67N"/>
    <property type="match status" value="1"/>
</dbReference>
<comment type="subunit">
    <text evidence="8">Homodimer.</text>
</comment>
<dbReference type="Proteomes" id="UP001597469">
    <property type="component" value="Unassembled WGS sequence"/>
</dbReference>
<gene>
    <name evidence="13" type="ORF">ACFSUS_11725</name>
</gene>
<dbReference type="InterPro" id="IPR017853">
    <property type="entry name" value="GH"/>
</dbReference>
<dbReference type="InterPro" id="IPR011100">
    <property type="entry name" value="Glyco_hydro_67_cat"/>
</dbReference>
<feature type="domain" description="Alpha glucuronidase N-terminal" evidence="10">
    <location>
        <begin position="28"/>
        <end position="137"/>
    </location>
</feature>
<evidence type="ECO:0000256" key="4">
    <source>
        <dbReference type="ARBA" id="ARBA00023277"/>
    </source>
</evidence>
<dbReference type="SUPFAM" id="SSF55545">
    <property type="entry name" value="beta-N-acetylhexosaminidase-like domain"/>
    <property type="match status" value="1"/>
</dbReference>
<dbReference type="EC" id="3.2.1.131" evidence="8"/>
<dbReference type="InterPro" id="IPR005154">
    <property type="entry name" value="Glyco_hydro_67_aGlcAse_N"/>
</dbReference>
<feature type="chain" id="PRO_5046087507" description="Xylan alpha-1,2-glucuronidase" evidence="9">
    <location>
        <begin position="23"/>
        <end position="711"/>
    </location>
</feature>
<evidence type="ECO:0000313" key="14">
    <source>
        <dbReference type="Proteomes" id="UP001597469"/>
    </source>
</evidence>
<dbReference type="PANTHER" id="PTHR39207:SF1">
    <property type="entry name" value="ALPHA-GLUCURONIDASE A"/>
    <property type="match status" value="1"/>
</dbReference>
<keyword evidence="3 7" id="KW-0378">Hydrolase</keyword>
<evidence type="ECO:0000259" key="11">
    <source>
        <dbReference type="Pfam" id="PF07477"/>
    </source>
</evidence>
<dbReference type="InterPro" id="IPR029018">
    <property type="entry name" value="Hex-like_dom2"/>
</dbReference>
<dbReference type="PIRSF" id="PIRSF029900">
    <property type="entry name" value="Alpha-glucuronds"/>
    <property type="match status" value="1"/>
</dbReference>
<feature type="domain" description="Glycosyl hydrolase family 67 catalytic" evidence="12">
    <location>
        <begin position="142"/>
        <end position="466"/>
    </location>
</feature>
<dbReference type="EMBL" id="JBHULN010000006">
    <property type="protein sequence ID" value="MFD2571306.1"/>
    <property type="molecule type" value="Genomic_DNA"/>
</dbReference>
<dbReference type="RefSeq" id="WP_381522720.1">
    <property type="nucleotide sequence ID" value="NZ_JBHULN010000006.1"/>
</dbReference>